<dbReference type="RefSeq" id="WP_036538314.1">
    <property type="nucleotide sequence ID" value="NZ_BMLF01000001.1"/>
</dbReference>
<gene>
    <name evidence="2" type="ORF">GCM10011534_06970</name>
</gene>
<evidence type="ECO:0000313" key="3">
    <source>
        <dbReference type="Proteomes" id="UP000649829"/>
    </source>
</evidence>
<dbReference type="AlphaFoldDB" id="A0A917SMW0"/>
<dbReference type="PROSITE" id="PS51257">
    <property type="entry name" value="PROKAR_LIPOPROTEIN"/>
    <property type="match status" value="1"/>
</dbReference>
<protein>
    <recommendedName>
        <fullName evidence="4">Lipoprotein</fullName>
    </recommendedName>
</protein>
<organism evidence="2 3">
    <name type="scientific">Pseudooceanicola nanhaiensis</name>
    <dbReference type="NCBI Taxonomy" id="375761"/>
    <lineage>
        <taxon>Bacteria</taxon>
        <taxon>Pseudomonadati</taxon>
        <taxon>Pseudomonadota</taxon>
        <taxon>Alphaproteobacteria</taxon>
        <taxon>Rhodobacterales</taxon>
        <taxon>Paracoccaceae</taxon>
        <taxon>Pseudooceanicola</taxon>
    </lineage>
</organism>
<reference evidence="2" key="2">
    <citation type="submission" date="2020-09" db="EMBL/GenBank/DDBJ databases">
        <authorList>
            <person name="Sun Q."/>
            <person name="Zhou Y."/>
        </authorList>
    </citation>
    <scope>NUCLEOTIDE SEQUENCE</scope>
    <source>
        <strain evidence="2">CGMCC 1.6293</strain>
    </source>
</reference>
<reference evidence="2" key="1">
    <citation type="journal article" date="2014" name="Int. J. Syst. Evol. Microbiol.">
        <title>Complete genome sequence of Corynebacterium casei LMG S-19264T (=DSM 44701T), isolated from a smear-ripened cheese.</title>
        <authorList>
            <consortium name="US DOE Joint Genome Institute (JGI-PGF)"/>
            <person name="Walter F."/>
            <person name="Albersmeier A."/>
            <person name="Kalinowski J."/>
            <person name="Ruckert C."/>
        </authorList>
    </citation>
    <scope>NUCLEOTIDE SEQUENCE</scope>
    <source>
        <strain evidence="2">CGMCC 1.6293</strain>
    </source>
</reference>
<dbReference type="Proteomes" id="UP000649829">
    <property type="component" value="Unassembled WGS sequence"/>
</dbReference>
<evidence type="ECO:0000313" key="2">
    <source>
        <dbReference type="EMBL" id="GGL87566.1"/>
    </source>
</evidence>
<keyword evidence="3" id="KW-1185">Reference proteome</keyword>
<feature type="chain" id="PRO_5037402617" description="Lipoprotein" evidence="1">
    <location>
        <begin position="18"/>
        <end position="117"/>
    </location>
</feature>
<feature type="signal peptide" evidence="1">
    <location>
        <begin position="1"/>
        <end position="17"/>
    </location>
</feature>
<accession>A0A917SMW0</accession>
<name>A0A917SMW0_9RHOB</name>
<sequence length="117" mass="12627">MKLVGAVIILGVLAGCAAIQNGTRALSNDRQRFNGQLYSAKVQADATRPELFVVGVGNLDRGLEGAVEAGRYEAYTYCLNQFGLTDIRWALGPDAPRQSLRITDGRLTLQGECVGWV</sequence>
<keyword evidence="1" id="KW-0732">Signal</keyword>
<evidence type="ECO:0008006" key="4">
    <source>
        <dbReference type="Google" id="ProtNLM"/>
    </source>
</evidence>
<dbReference type="EMBL" id="BMLF01000001">
    <property type="protein sequence ID" value="GGL87566.1"/>
    <property type="molecule type" value="Genomic_DNA"/>
</dbReference>
<comment type="caution">
    <text evidence="2">The sequence shown here is derived from an EMBL/GenBank/DDBJ whole genome shotgun (WGS) entry which is preliminary data.</text>
</comment>
<evidence type="ECO:0000256" key="1">
    <source>
        <dbReference type="SAM" id="SignalP"/>
    </source>
</evidence>
<proteinExistence type="predicted"/>